<proteinExistence type="predicted"/>
<dbReference type="EMBL" id="WMEU01000006">
    <property type="protein sequence ID" value="MYL54925.1"/>
    <property type="molecule type" value="Genomic_DNA"/>
</dbReference>
<comment type="caution">
    <text evidence="1">The sequence shown here is derived from an EMBL/GenBank/DDBJ whole genome shotgun (WGS) entry which is preliminary data.</text>
</comment>
<evidence type="ECO:0000313" key="1">
    <source>
        <dbReference type="EMBL" id="MYL54925.1"/>
    </source>
</evidence>
<reference evidence="1" key="1">
    <citation type="submission" date="2019-11" db="EMBL/GenBank/DDBJ databases">
        <title>Genome sequences of 17 halophilic strains isolated from different environments.</title>
        <authorList>
            <person name="Furrow R.E."/>
        </authorList>
    </citation>
    <scope>NUCLEOTIDE SEQUENCE</scope>
    <source>
        <strain evidence="1">22510_22_Filter</strain>
    </source>
</reference>
<accession>A0ACC7VL99</accession>
<dbReference type="Proteomes" id="UP000466692">
    <property type="component" value="Unassembled WGS sequence"/>
</dbReference>
<name>A0ACC7VL99_9BACI</name>
<organism evidence="1 2">
    <name type="scientific">Pontibacillus yanchengensis</name>
    <dbReference type="NCBI Taxonomy" id="462910"/>
    <lineage>
        <taxon>Bacteria</taxon>
        <taxon>Bacillati</taxon>
        <taxon>Bacillota</taxon>
        <taxon>Bacilli</taxon>
        <taxon>Bacillales</taxon>
        <taxon>Bacillaceae</taxon>
        <taxon>Pontibacillus</taxon>
    </lineage>
</organism>
<sequence>MSLDLNRLNEKLLNEADGILYELGLYDSLKKYGDPKVSGSYFLNLMTWRDLDIYLKSEAMDNETFFDLGKEITMKLNPSKMSFRNELIGKTPHLPEGLYWGVHTNLFDEKWKVDIWAINSEEVKRKQREVEEIKYRLDNSKKESILELKNQLHSHPLYRKTFFSVDIYDAVLNDKVTSLEQFKEWLCKRKEIQI</sequence>
<gene>
    <name evidence="1" type="ORF">GLW08_16445</name>
</gene>
<protein>
    <submittedName>
        <fullName evidence="1">Uncharacterized protein</fullName>
    </submittedName>
</protein>
<evidence type="ECO:0000313" key="2">
    <source>
        <dbReference type="Proteomes" id="UP000466692"/>
    </source>
</evidence>
<keyword evidence="2" id="KW-1185">Reference proteome</keyword>